<reference evidence="1 2" key="1">
    <citation type="submission" date="2024-10" db="EMBL/GenBank/DDBJ databases">
        <title>The Natural Products Discovery Center: Release of the First 8490 Sequenced Strains for Exploring Actinobacteria Biosynthetic Diversity.</title>
        <authorList>
            <person name="Kalkreuter E."/>
            <person name="Kautsar S.A."/>
            <person name="Yang D."/>
            <person name="Bader C.D."/>
            <person name="Teijaro C.N."/>
            <person name="Fluegel L."/>
            <person name="Davis C.M."/>
            <person name="Simpson J.R."/>
            <person name="Lauterbach L."/>
            <person name="Steele A.D."/>
            <person name="Gui C."/>
            <person name="Meng S."/>
            <person name="Li G."/>
            <person name="Viehrig K."/>
            <person name="Ye F."/>
            <person name="Su P."/>
            <person name="Kiefer A.F."/>
            <person name="Nichols A."/>
            <person name="Cepeda A.J."/>
            <person name="Yan W."/>
            <person name="Fan B."/>
            <person name="Jiang Y."/>
            <person name="Adhikari A."/>
            <person name="Zheng C.-J."/>
            <person name="Schuster L."/>
            <person name="Cowan T.M."/>
            <person name="Smanski M.J."/>
            <person name="Chevrette M.G."/>
            <person name="De Carvalho L.P.S."/>
            <person name="Shen B."/>
        </authorList>
    </citation>
    <scope>NUCLEOTIDE SEQUENCE [LARGE SCALE GENOMIC DNA]</scope>
    <source>
        <strain evidence="1 2">NPDC020979</strain>
    </source>
</reference>
<dbReference type="RefSeq" id="WP_397613447.1">
    <property type="nucleotide sequence ID" value="NZ_JBIRRB010000006.1"/>
</dbReference>
<comment type="caution">
    <text evidence="1">The sequence shown here is derived from an EMBL/GenBank/DDBJ whole genome shotgun (WGS) entry which is preliminary data.</text>
</comment>
<dbReference type="Proteomes" id="UP001611162">
    <property type="component" value="Unassembled WGS sequence"/>
</dbReference>
<name>A0ABW7T9T8_9ACTN</name>
<proteinExistence type="predicted"/>
<dbReference type="EMBL" id="JBIRRB010000006">
    <property type="protein sequence ID" value="MFI0912563.1"/>
    <property type="molecule type" value="Genomic_DNA"/>
</dbReference>
<sequence length="43" mass="4903">MSREDTRSRRVNVLGAEITGTRPDLLWQRTDGKIDTGVLLDFI</sequence>
<evidence type="ECO:0000313" key="1">
    <source>
        <dbReference type="EMBL" id="MFI0912563.1"/>
    </source>
</evidence>
<accession>A0ABW7T9T8</accession>
<keyword evidence="2" id="KW-1185">Reference proteome</keyword>
<protein>
    <submittedName>
        <fullName evidence="1">Uncharacterized protein</fullName>
    </submittedName>
</protein>
<gene>
    <name evidence="1" type="ORF">ACH4TF_19140</name>
</gene>
<organism evidence="1 2">
    <name type="scientific">Streptomyces abikoensis</name>
    <dbReference type="NCBI Taxonomy" id="97398"/>
    <lineage>
        <taxon>Bacteria</taxon>
        <taxon>Bacillati</taxon>
        <taxon>Actinomycetota</taxon>
        <taxon>Actinomycetes</taxon>
        <taxon>Kitasatosporales</taxon>
        <taxon>Streptomycetaceae</taxon>
        <taxon>Streptomyces</taxon>
    </lineage>
</organism>
<evidence type="ECO:0000313" key="2">
    <source>
        <dbReference type="Proteomes" id="UP001611162"/>
    </source>
</evidence>